<protein>
    <recommendedName>
        <fullName evidence="3">Nucleotidyl transferase AbiEii/AbiGii toxin family protein</fullName>
    </recommendedName>
</protein>
<dbReference type="eggNOG" id="COG2253">
    <property type="taxonomic scope" value="Bacteria"/>
</dbReference>
<dbReference type="Proteomes" id="UP000005778">
    <property type="component" value="Chromosome"/>
</dbReference>
<proteinExistence type="predicted"/>
<evidence type="ECO:0008006" key="3">
    <source>
        <dbReference type="Google" id="ProtNLM"/>
    </source>
</evidence>
<sequence length="290" mass="34211">MQCTGNWALIDLIKEKLEEYKTEDPLQKQYAVKEILQEIALYGLWRTGFFESAAFQGGTSLRILHGMPRFSEDLDFILKHPDSGFEWSAYLDGMVACFKEFGLTVDVLDKSRMDQRIKKALLKNDSTGLQLNLKFSRDRPQRIQKIKFEIDVNPPDHSIFEYTYLDFPLDFEICNQDLSSNFALKLHAILCRPYVKGRDWYDFNWYIKKHVPPNLRHLESALDQWGPWKNQGKKVDSKWLKNELITKTDTIDWKAAAEDVRAFIRPVEQHSLNLWTEKYFKYKINQLKTS</sequence>
<dbReference type="Gene3D" id="3.10.450.620">
    <property type="entry name" value="JHP933, nucleotidyltransferase-like core domain"/>
    <property type="match status" value="1"/>
</dbReference>
<dbReference type="STRING" id="879212.DespoDRAFT_01637"/>
<name>I5B248_9BACT</name>
<reference evidence="1 2" key="1">
    <citation type="submission" date="2011-09" db="EMBL/GenBank/DDBJ databases">
        <authorList>
            <consortium name="US DOE Joint Genome Institute (JGI-PGF)"/>
            <person name="Lucas S."/>
            <person name="Han J."/>
            <person name="Lapidus A."/>
            <person name="Cheng J.-F."/>
            <person name="Goodwin L."/>
            <person name="Pitluck S."/>
            <person name="Peters L."/>
            <person name="Land M.L."/>
            <person name="Hauser L."/>
            <person name="Orellana R."/>
            <person name="Lovley D."/>
            <person name="Woyke T.J."/>
        </authorList>
    </citation>
    <scope>NUCLEOTIDE SEQUENCE [LARGE SCALE GENOMIC DNA]</scope>
    <source>
        <strain evidence="1 2">2ac9</strain>
    </source>
</reference>
<dbReference type="EMBL" id="CM001488">
    <property type="protein sequence ID" value="EIM63561.1"/>
    <property type="molecule type" value="Genomic_DNA"/>
</dbReference>
<dbReference type="InterPro" id="IPR014942">
    <property type="entry name" value="AbiEii"/>
</dbReference>
<dbReference type="Pfam" id="PF08843">
    <property type="entry name" value="AbiEii"/>
    <property type="match status" value="1"/>
</dbReference>
<keyword evidence="2" id="KW-1185">Reference proteome</keyword>
<evidence type="ECO:0000313" key="1">
    <source>
        <dbReference type="EMBL" id="EIM63561.1"/>
    </source>
</evidence>
<evidence type="ECO:0000313" key="2">
    <source>
        <dbReference type="Proteomes" id="UP000005778"/>
    </source>
</evidence>
<dbReference type="AlphaFoldDB" id="I5B248"/>
<dbReference type="HOGENOM" id="CLU_074798_0_0_7"/>
<gene>
    <name evidence="1" type="ORF">DespoDRAFT_01637</name>
</gene>
<reference evidence="1 2" key="2">
    <citation type="submission" date="2012-02" db="EMBL/GenBank/DDBJ databases">
        <title>Improved High-Quality Draft sequence of Desulfobacter postgatei 2ac9.</title>
        <authorList>
            <consortium name="US DOE Joint Genome Institute"/>
            <person name="Lucas S."/>
            <person name="Han J."/>
            <person name="Lapidus A."/>
            <person name="Cheng J.-F."/>
            <person name="Goodwin L."/>
            <person name="Pitluck S."/>
            <person name="Peters L."/>
            <person name="Ovchinnikova G."/>
            <person name="Held B."/>
            <person name="Detter J.C."/>
            <person name="Han C."/>
            <person name="Tapia R."/>
            <person name="Land M."/>
            <person name="Hauser L."/>
            <person name="Kyrpides N."/>
            <person name="Ivanova N."/>
            <person name="Pagani I."/>
            <person name="Orellana R."/>
            <person name="Lovley D."/>
            <person name="Woyke T."/>
        </authorList>
    </citation>
    <scope>NUCLEOTIDE SEQUENCE [LARGE SCALE GENOMIC DNA]</scope>
    <source>
        <strain evidence="1 2">2ac9</strain>
    </source>
</reference>
<organism evidence="1 2">
    <name type="scientific">Desulfobacter postgatei 2ac9</name>
    <dbReference type="NCBI Taxonomy" id="879212"/>
    <lineage>
        <taxon>Bacteria</taxon>
        <taxon>Pseudomonadati</taxon>
        <taxon>Thermodesulfobacteriota</taxon>
        <taxon>Desulfobacteria</taxon>
        <taxon>Desulfobacterales</taxon>
        <taxon>Desulfobacteraceae</taxon>
        <taxon>Desulfobacter</taxon>
    </lineage>
</organism>
<accession>I5B248</accession>